<name>A0A0M0L9L0_9BACI</name>
<dbReference type="PATRIC" id="fig|284581.3.peg.4535"/>
<dbReference type="Proteomes" id="UP000037558">
    <property type="component" value="Unassembled WGS sequence"/>
</dbReference>
<dbReference type="Gene3D" id="3.10.180.10">
    <property type="entry name" value="2,3-Dihydroxybiphenyl 1,2-Dioxygenase, domain 1"/>
    <property type="match status" value="1"/>
</dbReference>
<protein>
    <recommendedName>
        <fullName evidence="2">Bleomycin resistance protein</fullName>
    </recommendedName>
</protein>
<evidence type="ECO:0000313" key="5">
    <source>
        <dbReference type="EMBL" id="KOO47537.1"/>
    </source>
</evidence>
<dbReference type="InterPro" id="IPR037523">
    <property type="entry name" value="VOC_core"/>
</dbReference>
<proteinExistence type="inferred from homology"/>
<feature type="domain" description="VOC" evidence="4">
    <location>
        <begin position="2"/>
        <end position="126"/>
    </location>
</feature>
<dbReference type="InterPro" id="IPR004360">
    <property type="entry name" value="Glyas_Fos-R_dOase_dom"/>
</dbReference>
<dbReference type="PROSITE" id="PS51819">
    <property type="entry name" value="VOC"/>
    <property type="match status" value="1"/>
</dbReference>
<comment type="caution">
    <text evidence="5">The sequence shown here is derived from an EMBL/GenBank/DDBJ whole genome shotgun (WGS) entry which is preliminary data.</text>
</comment>
<dbReference type="STRING" id="284581.AMD01_05710"/>
<evidence type="ECO:0000259" key="4">
    <source>
        <dbReference type="PROSITE" id="PS51819"/>
    </source>
</evidence>
<keyword evidence="3" id="KW-0046">Antibiotic resistance</keyword>
<dbReference type="OrthoDB" id="9795618at2"/>
<keyword evidence="6" id="KW-1185">Reference proteome</keyword>
<organism evidence="5 6">
    <name type="scientific">Priestia koreensis</name>
    <dbReference type="NCBI Taxonomy" id="284581"/>
    <lineage>
        <taxon>Bacteria</taxon>
        <taxon>Bacillati</taxon>
        <taxon>Bacillota</taxon>
        <taxon>Bacilli</taxon>
        <taxon>Bacillales</taxon>
        <taxon>Bacillaceae</taxon>
        <taxon>Priestia</taxon>
    </lineage>
</organism>
<accession>A0A0M0L9L0</accession>
<evidence type="ECO:0000256" key="3">
    <source>
        <dbReference type="ARBA" id="ARBA00023251"/>
    </source>
</evidence>
<evidence type="ECO:0000256" key="2">
    <source>
        <dbReference type="ARBA" id="ARBA00021572"/>
    </source>
</evidence>
<evidence type="ECO:0000256" key="1">
    <source>
        <dbReference type="ARBA" id="ARBA00011051"/>
    </source>
</evidence>
<dbReference type="SUPFAM" id="SSF54593">
    <property type="entry name" value="Glyoxalase/Bleomycin resistance protein/Dihydroxybiphenyl dioxygenase"/>
    <property type="match status" value="1"/>
</dbReference>
<dbReference type="GO" id="GO:0046677">
    <property type="term" value="P:response to antibiotic"/>
    <property type="evidence" value="ECO:0007669"/>
    <property type="project" value="UniProtKB-KW"/>
</dbReference>
<dbReference type="Pfam" id="PF00903">
    <property type="entry name" value="Glyoxalase"/>
    <property type="match status" value="1"/>
</dbReference>
<comment type="similarity">
    <text evidence="1">Belongs to the bleomycin resistance protein family.</text>
</comment>
<reference evidence="6" key="1">
    <citation type="submission" date="2015-08" db="EMBL/GenBank/DDBJ databases">
        <title>Fjat-14210 dsm16467.</title>
        <authorList>
            <person name="Liu B."/>
            <person name="Wang J."/>
            <person name="Zhu Y."/>
            <person name="Liu G."/>
            <person name="Chen Q."/>
            <person name="Chen Z."/>
            <person name="Lan J."/>
            <person name="Che J."/>
            <person name="Ge C."/>
            <person name="Shi H."/>
            <person name="Pan Z."/>
            <person name="Liu X."/>
        </authorList>
    </citation>
    <scope>NUCLEOTIDE SEQUENCE [LARGE SCALE GENOMIC DNA]</scope>
    <source>
        <strain evidence="6">DSM 16467</strain>
    </source>
</reference>
<dbReference type="CDD" id="cd08349">
    <property type="entry name" value="BLMA_like"/>
    <property type="match status" value="1"/>
</dbReference>
<dbReference type="InterPro" id="IPR029068">
    <property type="entry name" value="Glyas_Bleomycin-R_OHBP_Dase"/>
</dbReference>
<dbReference type="AlphaFoldDB" id="A0A0M0L9L0"/>
<gene>
    <name evidence="5" type="ORF">AMD01_05710</name>
</gene>
<dbReference type="RefSeq" id="WP_053400612.1">
    <property type="nucleotide sequence ID" value="NZ_JAUKEN010000001.1"/>
</dbReference>
<sequence>MKFNTLIPELSVSNIHASKEFYLGVIGFQLEYEREGDRFAFISLDGAQMMIEECNGHWETGELVHPYGRGINFQISVTNIEALFSRIQKHNVPLFRDMMVNTYSGYTKREFILQDPDGYLLRFSEDC</sequence>
<dbReference type="InterPro" id="IPR000335">
    <property type="entry name" value="Bleomycin-R"/>
</dbReference>
<evidence type="ECO:0000313" key="6">
    <source>
        <dbReference type="Proteomes" id="UP000037558"/>
    </source>
</evidence>
<dbReference type="EMBL" id="LILC01000007">
    <property type="protein sequence ID" value="KOO47537.1"/>
    <property type="molecule type" value="Genomic_DNA"/>
</dbReference>